<dbReference type="Proteomes" id="UP001642540">
    <property type="component" value="Unassembled WGS sequence"/>
</dbReference>
<proteinExistence type="predicted"/>
<comment type="caution">
    <text evidence="2">The sequence shown here is derived from an EMBL/GenBank/DDBJ whole genome shotgun (WGS) entry which is preliminary data.</text>
</comment>
<name>A0ABP1RH10_9HEXA</name>
<evidence type="ECO:0000313" key="2">
    <source>
        <dbReference type="EMBL" id="CAL8128093.1"/>
    </source>
</evidence>
<feature type="compositionally biased region" description="Polar residues" evidence="1">
    <location>
        <begin position="87"/>
        <end position="103"/>
    </location>
</feature>
<feature type="compositionally biased region" description="Basic residues" evidence="1">
    <location>
        <begin position="55"/>
        <end position="65"/>
    </location>
</feature>
<reference evidence="2 3" key="1">
    <citation type="submission" date="2024-08" db="EMBL/GenBank/DDBJ databases">
        <authorList>
            <person name="Cucini C."/>
            <person name="Frati F."/>
        </authorList>
    </citation>
    <scope>NUCLEOTIDE SEQUENCE [LARGE SCALE GENOMIC DNA]</scope>
</reference>
<accession>A0ABP1RH10</accession>
<sequence>MTYFENNIDYMKDCSKEKVKLMFENLRVGVDFSVGVGAQCEFEKGVGGHESAMRSVKKDKKRERSLKREEKKPMGNKVAEEDKRHSGQLNGEVASQAQGEEAT</sequence>
<gene>
    <name evidence="2" type="ORF">ODALV1_LOCUS22082</name>
</gene>
<protein>
    <submittedName>
        <fullName evidence="2">Uncharacterized protein</fullName>
    </submittedName>
</protein>
<keyword evidence="3" id="KW-1185">Reference proteome</keyword>
<feature type="compositionally biased region" description="Basic and acidic residues" evidence="1">
    <location>
        <begin position="66"/>
        <end position="85"/>
    </location>
</feature>
<organism evidence="2 3">
    <name type="scientific">Orchesella dallaii</name>
    <dbReference type="NCBI Taxonomy" id="48710"/>
    <lineage>
        <taxon>Eukaryota</taxon>
        <taxon>Metazoa</taxon>
        <taxon>Ecdysozoa</taxon>
        <taxon>Arthropoda</taxon>
        <taxon>Hexapoda</taxon>
        <taxon>Collembola</taxon>
        <taxon>Entomobryomorpha</taxon>
        <taxon>Entomobryoidea</taxon>
        <taxon>Orchesellidae</taxon>
        <taxon>Orchesellinae</taxon>
        <taxon>Orchesella</taxon>
    </lineage>
</organism>
<feature type="region of interest" description="Disordered" evidence="1">
    <location>
        <begin position="47"/>
        <end position="103"/>
    </location>
</feature>
<evidence type="ECO:0000256" key="1">
    <source>
        <dbReference type="SAM" id="MobiDB-lite"/>
    </source>
</evidence>
<evidence type="ECO:0000313" key="3">
    <source>
        <dbReference type="Proteomes" id="UP001642540"/>
    </source>
</evidence>
<dbReference type="EMBL" id="CAXLJM020000074">
    <property type="protein sequence ID" value="CAL8128093.1"/>
    <property type="molecule type" value="Genomic_DNA"/>
</dbReference>